<dbReference type="PANTHER" id="PTHR43798:SF5">
    <property type="entry name" value="MONOACYLGLYCEROL LIPASE ABHD6"/>
    <property type="match status" value="1"/>
</dbReference>
<dbReference type="Proteomes" id="UP001501444">
    <property type="component" value="Unassembled WGS sequence"/>
</dbReference>
<feature type="domain" description="AB hydrolase-1" evidence="1">
    <location>
        <begin position="61"/>
        <end position="314"/>
    </location>
</feature>
<dbReference type="Pfam" id="PF00561">
    <property type="entry name" value="Abhydrolase_1"/>
    <property type="match status" value="1"/>
</dbReference>
<organism evidence="2 3">
    <name type="scientific">Dactylosporangium salmoneum</name>
    <dbReference type="NCBI Taxonomy" id="53361"/>
    <lineage>
        <taxon>Bacteria</taxon>
        <taxon>Bacillati</taxon>
        <taxon>Actinomycetota</taxon>
        <taxon>Actinomycetes</taxon>
        <taxon>Micromonosporales</taxon>
        <taxon>Micromonosporaceae</taxon>
        <taxon>Dactylosporangium</taxon>
    </lineage>
</organism>
<protein>
    <submittedName>
        <fullName evidence="2">Alpha/beta fold hydrolase</fullName>
    </submittedName>
</protein>
<proteinExistence type="predicted"/>
<dbReference type="PRINTS" id="PR00412">
    <property type="entry name" value="EPOXHYDRLASE"/>
</dbReference>
<dbReference type="InterPro" id="IPR050266">
    <property type="entry name" value="AB_hydrolase_sf"/>
</dbReference>
<evidence type="ECO:0000313" key="3">
    <source>
        <dbReference type="Proteomes" id="UP001501444"/>
    </source>
</evidence>
<dbReference type="InterPro" id="IPR000073">
    <property type="entry name" value="AB_hydrolase_1"/>
</dbReference>
<evidence type="ECO:0000313" key="2">
    <source>
        <dbReference type="EMBL" id="GAA2363434.1"/>
    </source>
</evidence>
<keyword evidence="2" id="KW-0378">Hydrolase</keyword>
<name>A0ABP5TWR2_9ACTN</name>
<gene>
    <name evidence="2" type="ORF">GCM10010170_060310</name>
</gene>
<accession>A0ABP5TWR2</accession>
<dbReference type="InterPro" id="IPR029058">
    <property type="entry name" value="AB_hydrolase_fold"/>
</dbReference>
<dbReference type="EMBL" id="BAAARV010000058">
    <property type="protein sequence ID" value="GAA2363434.1"/>
    <property type="molecule type" value="Genomic_DNA"/>
</dbReference>
<dbReference type="PANTHER" id="PTHR43798">
    <property type="entry name" value="MONOACYLGLYCEROL LIPASE"/>
    <property type="match status" value="1"/>
</dbReference>
<dbReference type="InterPro" id="IPR000639">
    <property type="entry name" value="Epox_hydrolase-like"/>
</dbReference>
<evidence type="ECO:0000259" key="1">
    <source>
        <dbReference type="Pfam" id="PF00561"/>
    </source>
</evidence>
<dbReference type="PRINTS" id="PR00111">
    <property type="entry name" value="ABHYDROLASE"/>
</dbReference>
<reference evidence="3" key="1">
    <citation type="journal article" date="2019" name="Int. J. Syst. Evol. Microbiol.">
        <title>The Global Catalogue of Microorganisms (GCM) 10K type strain sequencing project: providing services to taxonomists for standard genome sequencing and annotation.</title>
        <authorList>
            <consortium name="The Broad Institute Genomics Platform"/>
            <consortium name="The Broad Institute Genome Sequencing Center for Infectious Disease"/>
            <person name="Wu L."/>
            <person name="Ma J."/>
        </authorList>
    </citation>
    <scope>NUCLEOTIDE SEQUENCE [LARGE SCALE GENOMIC DNA]</scope>
    <source>
        <strain evidence="3">JCM 3272</strain>
    </source>
</reference>
<dbReference type="Gene3D" id="3.40.50.1820">
    <property type="entry name" value="alpha/beta hydrolase"/>
    <property type="match status" value="1"/>
</dbReference>
<dbReference type="GO" id="GO:0016787">
    <property type="term" value="F:hydrolase activity"/>
    <property type="evidence" value="ECO:0007669"/>
    <property type="project" value="UniProtKB-KW"/>
</dbReference>
<comment type="caution">
    <text evidence="2">The sequence shown here is derived from an EMBL/GenBank/DDBJ whole genome shotgun (WGS) entry which is preliminary data.</text>
</comment>
<sequence length="357" mass="38822">MEFAQPGHTWVMKRASLVPEFTVPTPEQLPERWPGREVELDGSVAFVRDTPSGRPGAEPALYIHGLGGSSTNWTDLAGILAARTDGVALDGQAIDLPGFGYSGRARSYSLDAMANHIIRWIEHSDRGPVHLLGNSMGGAASVKAAAKRPDLVRTLTLISPAMPFLDPRRSLQGRVVPFLLLPNVTRLVGRRMAAMDPEELAAMVIDSCYADPTRYPEQRRLEAIEEARLRHQVPWYAEAYVGSLRGLVSSFLRAYLPGEGSIWRSAARITAPTLVIAGRQDKLVDIRTAPQVARLIPDSRLMMLEGVGHVAQMEVPRSVARAVFGLLDEVGAAGEPSVAVQVQGTVRSRVARVRMAS</sequence>
<keyword evidence="3" id="KW-1185">Reference proteome</keyword>
<dbReference type="SUPFAM" id="SSF53474">
    <property type="entry name" value="alpha/beta-Hydrolases"/>
    <property type="match status" value="1"/>
</dbReference>